<dbReference type="EMBL" id="MN062704">
    <property type="protein sequence ID" value="QDP44184.1"/>
    <property type="molecule type" value="Genomic_DNA"/>
</dbReference>
<dbReference type="GeneID" id="65121668"/>
<proteinExistence type="predicted"/>
<reference evidence="1 2" key="1">
    <citation type="submission" date="2019-06" db="EMBL/GenBank/DDBJ databases">
        <authorList>
            <person name="English H.B."/>
            <person name="Fox B.C."/>
            <person name="Houston B.M."/>
            <person name="Koller H.E."/>
            <person name="Salsman M.A."/>
            <person name="Teasley B.R."/>
            <person name="Vandoros E."/>
            <person name="Korey C.A."/>
            <person name="Tolsma S."/>
            <person name="Caruso S.M."/>
            <person name="Garlena R.A."/>
            <person name="Russell D.A."/>
            <person name="Pope W.H."/>
            <person name="Jacobs-Se D."/>
            <person name="Hatfull G.F."/>
        </authorList>
    </citation>
    <scope>NUCLEOTIDE SEQUENCE [LARGE SCALE GENOMIC DNA]</scope>
</reference>
<dbReference type="Proteomes" id="UP000317704">
    <property type="component" value="Segment"/>
</dbReference>
<name>A0A516KR59_9CAUD</name>
<keyword evidence="2" id="KW-1185">Reference proteome</keyword>
<protein>
    <submittedName>
        <fullName evidence="1">Uncharacterized protein</fullName>
    </submittedName>
</protein>
<dbReference type="KEGG" id="vg:65121668"/>
<evidence type="ECO:0000313" key="1">
    <source>
        <dbReference type="EMBL" id="QDP44184.1"/>
    </source>
</evidence>
<dbReference type="RefSeq" id="YP_010103769.1">
    <property type="nucleotide sequence ID" value="NC_055811.1"/>
</dbReference>
<evidence type="ECO:0000313" key="2">
    <source>
        <dbReference type="Proteomes" id="UP000317704"/>
    </source>
</evidence>
<sequence>MTGQHTDADDARHALAEAKNDPSAAGYHLVVAQTHAILALVDALSNVSLPNSNYTIHHHPEGPTHGPRH</sequence>
<accession>A0A516KR59</accession>
<organism evidence="1 2">
    <name type="scientific">Gordonia phage JuJu</name>
    <dbReference type="NCBI Taxonomy" id="2590929"/>
    <lineage>
        <taxon>Viruses</taxon>
        <taxon>Duplodnaviria</taxon>
        <taxon>Heunggongvirae</taxon>
        <taxon>Uroviricota</taxon>
        <taxon>Caudoviricetes</taxon>
        <taxon>Jujuvirus</taxon>
        <taxon>Jujuvirus juju</taxon>
    </lineage>
</organism>
<gene>
    <name evidence="1" type="primary">68</name>
    <name evidence="1" type="ORF">SEA_JUJU_68</name>
</gene>